<organism evidence="2 3">
    <name type="scientific">Streblomastix strix</name>
    <dbReference type="NCBI Taxonomy" id="222440"/>
    <lineage>
        <taxon>Eukaryota</taxon>
        <taxon>Metamonada</taxon>
        <taxon>Preaxostyla</taxon>
        <taxon>Oxymonadida</taxon>
        <taxon>Streblomastigidae</taxon>
        <taxon>Streblomastix</taxon>
    </lineage>
</organism>
<comment type="caution">
    <text evidence="2">The sequence shown here is derived from an EMBL/GenBank/DDBJ whole genome shotgun (WGS) entry which is preliminary data.</text>
</comment>
<feature type="region of interest" description="Disordered" evidence="1">
    <location>
        <begin position="1"/>
        <end position="32"/>
    </location>
</feature>
<evidence type="ECO:0000313" key="3">
    <source>
        <dbReference type="Proteomes" id="UP000324800"/>
    </source>
</evidence>
<proteinExistence type="predicted"/>
<name>A0A5J4W589_9EUKA</name>
<gene>
    <name evidence="2" type="ORF">EZS28_014771</name>
</gene>
<accession>A0A5J4W589</accession>
<feature type="compositionally biased region" description="Basic and acidic residues" evidence="1">
    <location>
        <begin position="1"/>
        <end position="29"/>
    </location>
</feature>
<sequence length="116" mass="13012">MLDAKNQKDDKQIIKDSELNDKESIKSDHNPSMLQLSFNDLPLSNFSFNSKPAPFLTGSVPFTNLPYKSQSHHNSIQHSISGISLTPFPKFLTEKVEGLPPVTESELKKESKAKKK</sequence>
<dbReference type="Proteomes" id="UP000324800">
    <property type="component" value="Unassembled WGS sequence"/>
</dbReference>
<dbReference type="AlphaFoldDB" id="A0A5J4W589"/>
<dbReference type="EMBL" id="SNRW01003487">
    <property type="protein sequence ID" value="KAA6389703.1"/>
    <property type="molecule type" value="Genomic_DNA"/>
</dbReference>
<protein>
    <submittedName>
        <fullName evidence="2">Uncharacterized protein</fullName>
    </submittedName>
</protein>
<evidence type="ECO:0000313" key="2">
    <source>
        <dbReference type="EMBL" id="KAA6389703.1"/>
    </source>
</evidence>
<evidence type="ECO:0000256" key="1">
    <source>
        <dbReference type="SAM" id="MobiDB-lite"/>
    </source>
</evidence>
<reference evidence="2 3" key="1">
    <citation type="submission" date="2019-03" db="EMBL/GenBank/DDBJ databases">
        <title>Single cell metagenomics reveals metabolic interactions within the superorganism composed of flagellate Streblomastix strix and complex community of Bacteroidetes bacteria on its surface.</title>
        <authorList>
            <person name="Treitli S.C."/>
            <person name="Kolisko M."/>
            <person name="Husnik F."/>
            <person name="Keeling P."/>
            <person name="Hampl V."/>
        </authorList>
    </citation>
    <scope>NUCLEOTIDE SEQUENCE [LARGE SCALE GENOMIC DNA]</scope>
    <source>
        <strain evidence="2">ST1C</strain>
    </source>
</reference>